<reference evidence="3" key="1">
    <citation type="submission" date="2023-07" db="EMBL/GenBank/DDBJ databases">
        <title>30 novel species of actinomycetes from the DSMZ collection.</title>
        <authorList>
            <person name="Nouioui I."/>
        </authorList>
    </citation>
    <scope>NUCLEOTIDE SEQUENCE [LARGE SCALE GENOMIC DNA]</scope>
    <source>
        <strain evidence="3">DSM 44399</strain>
    </source>
</reference>
<evidence type="ECO:0000313" key="3">
    <source>
        <dbReference type="Proteomes" id="UP001183176"/>
    </source>
</evidence>
<feature type="compositionally biased region" description="Low complexity" evidence="1">
    <location>
        <begin position="146"/>
        <end position="161"/>
    </location>
</feature>
<organism evidence="2 3">
    <name type="scientific">Jatrophihabitans lederbergiae</name>
    <dbReference type="NCBI Taxonomy" id="3075547"/>
    <lineage>
        <taxon>Bacteria</taxon>
        <taxon>Bacillati</taxon>
        <taxon>Actinomycetota</taxon>
        <taxon>Actinomycetes</taxon>
        <taxon>Jatrophihabitantales</taxon>
        <taxon>Jatrophihabitantaceae</taxon>
        <taxon>Jatrophihabitans</taxon>
    </lineage>
</organism>
<dbReference type="RefSeq" id="WP_311424630.1">
    <property type="nucleotide sequence ID" value="NZ_JAVREH010000040.1"/>
</dbReference>
<sequence>MSETSTNPPPPNPYGQMARQHWAKWRPSELSQIPDPEEFFSRLGLEAEAQIDQLAADLAGDDPGGEGYLEKVGRLRMARMTAESQVLRELILLPAEPEHPEYDQEDDELPSQYPAEAPWLPVVMTEDHPNYHDLDDDPGLRKTYLDQTSDSDSGTTSHPTT</sequence>
<feature type="region of interest" description="Disordered" evidence="1">
    <location>
        <begin position="1"/>
        <end position="23"/>
    </location>
</feature>
<dbReference type="EMBL" id="JAVREH010000040">
    <property type="protein sequence ID" value="MDT0263484.1"/>
    <property type="molecule type" value="Genomic_DNA"/>
</dbReference>
<evidence type="ECO:0000256" key="1">
    <source>
        <dbReference type="SAM" id="MobiDB-lite"/>
    </source>
</evidence>
<proteinExistence type="predicted"/>
<evidence type="ECO:0008006" key="4">
    <source>
        <dbReference type="Google" id="ProtNLM"/>
    </source>
</evidence>
<name>A0ABU2JFL9_9ACTN</name>
<evidence type="ECO:0000313" key="2">
    <source>
        <dbReference type="EMBL" id="MDT0263484.1"/>
    </source>
</evidence>
<dbReference type="Proteomes" id="UP001183176">
    <property type="component" value="Unassembled WGS sequence"/>
</dbReference>
<protein>
    <recommendedName>
        <fullName evidence="4">TnpV protein</fullName>
    </recommendedName>
</protein>
<gene>
    <name evidence="2" type="ORF">RM423_19045</name>
</gene>
<comment type="caution">
    <text evidence="2">The sequence shown here is derived from an EMBL/GenBank/DDBJ whole genome shotgun (WGS) entry which is preliminary data.</text>
</comment>
<accession>A0ABU2JFL9</accession>
<keyword evidence="3" id="KW-1185">Reference proteome</keyword>
<feature type="compositionally biased region" description="Basic and acidic residues" evidence="1">
    <location>
        <begin position="125"/>
        <end position="144"/>
    </location>
</feature>
<feature type="region of interest" description="Disordered" evidence="1">
    <location>
        <begin position="124"/>
        <end position="161"/>
    </location>
</feature>